<dbReference type="PANTHER" id="PTHR34512:SF30">
    <property type="entry name" value="OUTER MEMBRANE PROTEIN ASSEMBLY FACTOR BAMB"/>
    <property type="match status" value="1"/>
</dbReference>
<dbReference type="SUPFAM" id="SSF50998">
    <property type="entry name" value="Quinoprotein alcohol dehydrogenase-like"/>
    <property type="match status" value="2"/>
</dbReference>
<dbReference type="GO" id="GO:0046872">
    <property type="term" value="F:metal ion binding"/>
    <property type="evidence" value="ECO:0007669"/>
    <property type="project" value="InterPro"/>
</dbReference>
<dbReference type="SMART" id="SM00564">
    <property type="entry name" value="PQQ"/>
    <property type="match status" value="6"/>
</dbReference>
<keyword evidence="4" id="KW-1185">Reference proteome</keyword>
<dbReference type="Pfam" id="PF13360">
    <property type="entry name" value="PQQ_2"/>
    <property type="match status" value="3"/>
</dbReference>
<dbReference type="SUPFAM" id="SSF53335">
    <property type="entry name" value="S-adenosyl-L-methionine-dependent methyltransferases"/>
    <property type="match status" value="1"/>
</dbReference>
<dbReference type="InterPro" id="IPR029063">
    <property type="entry name" value="SAM-dependent_MTases_sf"/>
</dbReference>
<dbReference type="InterPro" id="IPR037524">
    <property type="entry name" value="PA14/GLEYA"/>
</dbReference>
<organism evidence="3 4">
    <name type="scientific">Rapidithrix thailandica</name>
    <dbReference type="NCBI Taxonomy" id="413964"/>
    <lineage>
        <taxon>Bacteria</taxon>
        <taxon>Pseudomonadati</taxon>
        <taxon>Bacteroidota</taxon>
        <taxon>Cytophagia</taxon>
        <taxon>Cytophagales</taxon>
        <taxon>Flammeovirgaceae</taxon>
        <taxon>Rapidithrix</taxon>
    </lineage>
</organism>
<dbReference type="EMBL" id="JBDKWZ010000003">
    <property type="protein sequence ID" value="MEN7547786.1"/>
    <property type="molecule type" value="Genomic_DNA"/>
</dbReference>
<evidence type="ECO:0000256" key="1">
    <source>
        <dbReference type="SAM" id="SignalP"/>
    </source>
</evidence>
<sequence length="1474" mass="164185">MKRLIYSSLYFCIAWWMLSACQQPYQADNGDWPMYQHDNFRSAKSALQLDMSRFGEAWVYKSRQYPEPAWFGPAKWDAWADIQALPSMRNYDPVFHPIVIHERMYFGSSADDGVHCLNTKTGKEEWVFSTEAPVRIAPTYHNGNIYFGSDDGYAYCVNAEDGELIWKVNPVEEARQILFNDRLISLWPIRTGVIVEDNIAYFGASMMPWKTSYLCAVNAATGKIDGKGTFIKEYEDLSLEGPLVSSGEKLIIPQGRISPFLFDRATGDKIGQLPGSGGCFVLVTPEKHIVHTPTSRKKSISITGSLDEPSLMTYEYGKAMVVSGDTAFILSDYAISAFSRTEKKTIWTNKTYNALSIVQGGDVIYAGGIDTVYAINARNGRALWKNPVKGLAFGLALADSALFASTHEGQIYCFRENITTHNSLYAGAMNAAAAPVPVEEQDGLPKVTFESVDEVILGKRGGSYELETGPYVQYLSKDKVEITWHTTKPSPTFIKYGMDTTDVMIQDEMLKTSHKVVLSDLRKNYVYFYQVGVQFEEENATTWTQEFELDNFFNYYQFTFNEEDRPFEKDENLANTAAKMLETSGLIDGIGVMYGLGDGQLAFELAIQSDLNIIVFDTRKSAVEKLRQQLQNAGVYGKRLSVRHVGSYQQPFIPSEFANLVIVQEKGAKVAEEAQRVLAPKGTAFYAPDAGPKTAMATLHTSTVEEPLLKSWDKFQKPEIDGAGEWSHQYGNPDNSNFGGESLWGTTTAEDFEIQWVGRPGPRFQADRSGRKTSPLATNGRLFVQGLKRIGAIDMYNGRFLWVNSMPGFMRYNMPRDCSNWCADENYLYTVLKSKCYQLDAATGKVIALLDVVPSQAKNWEQEWGYLAQIDNQLIGSAQKAGASYKKLAQGFGWYDAVEGEVTKKVCSDNLFSLNKEDGSTQWVYESPGVIINPTITISDQQTIYVAEARHPSAKASDSRRLEEELWKNLHLTAIDLKTGQEKWSRPLEVVPGKSVFYLLYSNGMLVASSSADETYYVYGLKAENGEKVWEQTVPWKYGGHHGGHMQKPAIFNNKVLSKPYLFDLFTGEKLETELPKNGHGCGSYACTEQSVFYRGGSVTMWNAETTDVSDWNRLRPDCWISTIPAGGMVLSPEGGGGCSCGSWLETSMAFAPKYRAPVMIDSRGVSQFIDSLQLTLKVKEGVKGTLRYTLDGSLPTEASSEYTKPFEIEYTTTVTVGLFTEGNQKPLLRSKTFTRLFPEPEIKPLPAIKNGTREIELSHKGITGTIRYTTDGSEPTTAAEVYEKPVVIQGKTVLKAKVFWKDPKGKIYESALTEKELEVPVLRSASTVETQPGIRFEYFEGSFKKLPDFSELPVLKSGVQAQVDHTPRQRDVKYALRFTGYIEVPEDGVYHFFTQSDDASAVYIGDEKVVDHDGSHGASEKSGSIALAKGLHPITVTHYQGTGGQLLNLSYEGPGLEKQVVPATALSHQSLAQ</sequence>
<evidence type="ECO:0000259" key="2">
    <source>
        <dbReference type="PROSITE" id="PS51820"/>
    </source>
</evidence>
<dbReference type="SMART" id="SM00758">
    <property type="entry name" value="PA14"/>
    <property type="match status" value="1"/>
</dbReference>
<dbReference type="RefSeq" id="WP_346820569.1">
    <property type="nucleotide sequence ID" value="NZ_JBDKWZ010000003.1"/>
</dbReference>
<dbReference type="InterPro" id="IPR015943">
    <property type="entry name" value="WD40/YVTN_repeat-like_dom_sf"/>
</dbReference>
<accession>A0AAW9S3X1</accession>
<feature type="signal peptide" evidence="1">
    <location>
        <begin position="1"/>
        <end position="27"/>
    </location>
</feature>
<dbReference type="Proteomes" id="UP001403385">
    <property type="component" value="Unassembled WGS sequence"/>
</dbReference>
<dbReference type="Gene3D" id="2.130.10.10">
    <property type="entry name" value="YVTN repeat-like/Quinoprotein amine dehydrogenase"/>
    <property type="match status" value="3"/>
</dbReference>
<dbReference type="SUPFAM" id="SSF56988">
    <property type="entry name" value="Anthrax protective antigen"/>
    <property type="match status" value="1"/>
</dbReference>
<evidence type="ECO:0000313" key="4">
    <source>
        <dbReference type="Proteomes" id="UP001403385"/>
    </source>
</evidence>
<proteinExistence type="predicted"/>
<dbReference type="Pfam" id="PF07691">
    <property type="entry name" value="PA14"/>
    <property type="match status" value="1"/>
</dbReference>
<dbReference type="GO" id="GO:0003993">
    <property type="term" value="F:acid phosphatase activity"/>
    <property type="evidence" value="ECO:0007669"/>
    <property type="project" value="InterPro"/>
</dbReference>
<dbReference type="Gene3D" id="3.40.50.150">
    <property type="entry name" value="Vaccinia Virus protein VP39"/>
    <property type="match status" value="1"/>
</dbReference>
<dbReference type="InterPro" id="IPR008963">
    <property type="entry name" value="Purple_acid_Pase-like_N"/>
</dbReference>
<evidence type="ECO:0000313" key="3">
    <source>
        <dbReference type="EMBL" id="MEN7547786.1"/>
    </source>
</evidence>
<dbReference type="InterPro" id="IPR018391">
    <property type="entry name" value="PQQ_b-propeller_rpt"/>
</dbReference>
<name>A0AAW9S3X1_9BACT</name>
<keyword evidence="1" id="KW-0732">Signal</keyword>
<dbReference type="Pfam" id="PF13290">
    <property type="entry name" value="CHB_HEX_C_1"/>
    <property type="match status" value="2"/>
</dbReference>
<dbReference type="PROSITE" id="PS51257">
    <property type="entry name" value="PROKAR_LIPOPROTEIN"/>
    <property type="match status" value="1"/>
</dbReference>
<dbReference type="Gene3D" id="3.90.182.10">
    <property type="entry name" value="Toxin - Anthrax Protective Antigen,domain 1"/>
    <property type="match status" value="1"/>
</dbReference>
<dbReference type="InterPro" id="IPR011658">
    <property type="entry name" value="PA14_dom"/>
</dbReference>
<reference evidence="3 4" key="1">
    <citation type="submission" date="2024-04" db="EMBL/GenBank/DDBJ databases">
        <title>Novel genus in family Flammeovirgaceae.</title>
        <authorList>
            <person name="Nguyen T.H."/>
            <person name="Vuong T.Q."/>
            <person name="Le H."/>
            <person name="Kim S.-G."/>
        </authorList>
    </citation>
    <scope>NUCLEOTIDE SEQUENCE [LARGE SCALE GENOMIC DNA]</scope>
    <source>
        <strain evidence="3 4">JCM 23209</strain>
    </source>
</reference>
<gene>
    <name evidence="3" type="ORF">AAG747_07695</name>
</gene>
<dbReference type="SUPFAM" id="SSF49363">
    <property type="entry name" value="Purple acid phosphatase, N-terminal domain"/>
    <property type="match status" value="1"/>
</dbReference>
<feature type="chain" id="PRO_5043477361" evidence="1">
    <location>
        <begin position="28"/>
        <end position="1474"/>
    </location>
</feature>
<protein>
    <submittedName>
        <fullName evidence="3">PQQ-binding-like beta-propeller repeat protein</fullName>
    </submittedName>
</protein>
<dbReference type="InterPro" id="IPR059177">
    <property type="entry name" value="GH29D-like_dom"/>
</dbReference>
<dbReference type="PROSITE" id="PS51820">
    <property type="entry name" value="PA14"/>
    <property type="match status" value="1"/>
</dbReference>
<dbReference type="PANTHER" id="PTHR34512">
    <property type="entry name" value="CELL SURFACE PROTEIN"/>
    <property type="match status" value="1"/>
</dbReference>
<dbReference type="InterPro" id="IPR002372">
    <property type="entry name" value="PQQ_rpt_dom"/>
</dbReference>
<comment type="caution">
    <text evidence="3">The sequence shown here is derived from an EMBL/GenBank/DDBJ whole genome shotgun (WGS) entry which is preliminary data.</text>
</comment>
<feature type="domain" description="PA14" evidence="2">
    <location>
        <begin position="1330"/>
        <end position="1466"/>
    </location>
</feature>
<dbReference type="InterPro" id="IPR011047">
    <property type="entry name" value="Quinoprotein_ADH-like_sf"/>
</dbReference>